<dbReference type="InterPro" id="IPR005748">
    <property type="entry name" value="DNA_mismatch_repair_MutS"/>
</dbReference>
<dbReference type="GO" id="GO:0006298">
    <property type="term" value="P:mismatch repair"/>
    <property type="evidence" value="ECO:0007669"/>
    <property type="project" value="InterPro"/>
</dbReference>
<comment type="similarity">
    <text evidence="1">Belongs to the DNA mismatch repair MutS family.</text>
</comment>
<feature type="domain" description="DNA mismatch repair proteins mutS family" evidence="7">
    <location>
        <begin position="688"/>
        <end position="704"/>
    </location>
</feature>
<dbReference type="FunFam" id="3.40.1170.10:FF:000001">
    <property type="entry name" value="DNA mismatch repair protein MutS"/>
    <property type="match status" value="1"/>
</dbReference>
<keyword evidence="4" id="KW-0067">ATP-binding</keyword>
<reference evidence="8" key="1">
    <citation type="journal article" date="2015" name="Nature">
        <title>Complex archaea that bridge the gap between prokaryotes and eukaryotes.</title>
        <authorList>
            <person name="Spang A."/>
            <person name="Saw J.H."/>
            <person name="Jorgensen S.L."/>
            <person name="Zaremba-Niedzwiedzka K."/>
            <person name="Martijn J."/>
            <person name="Lind A.E."/>
            <person name="van Eijk R."/>
            <person name="Schleper C."/>
            <person name="Guy L."/>
            <person name="Ettema T.J."/>
        </authorList>
    </citation>
    <scope>NUCLEOTIDE SEQUENCE</scope>
</reference>
<dbReference type="PIRSF" id="PIRSF037677">
    <property type="entry name" value="DNA_mis_repair_Msh6"/>
    <property type="match status" value="1"/>
</dbReference>
<evidence type="ECO:0000256" key="5">
    <source>
        <dbReference type="ARBA" id="ARBA00023125"/>
    </source>
</evidence>
<dbReference type="SMART" id="SM00533">
    <property type="entry name" value="MUTSd"/>
    <property type="match status" value="1"/>
</dbReference>
<dbReference type="FunFam" id="3.40.50.300:FF:000870">
    <property type="entry name" value="MutS protein homolog 4"/>
    <property type="match status" value="1"/>
</dbReference>
<dbReference type="Gene3D" id="3.40.1170.10">
    <property type="entry name" value="DNA repair protein MutS, domain I"/>
    <property type="match status" value="1"/>
</dbReference>
<evidence type="ECO:0000256" key="1">
    <source>
        <dbReference type="ARBA" id="ARBA00006271"/>
    </source>
</evidence>
<evidence type="ECO:0000256" key="3">
    <source>
        <dbReference type="ARBA" id="ARBA00022763"/>
    </source>
</evidence>
<dbReference type="Pfam" id="PF05192">
    <property type="entry name" value="MutS_III"/>
    <property type="match status" value="1"/>
</dbReference>
<dbReference type="InterPro" id="IPR036678">
    <property type="entry name" value="MutS_con_dom_sf"/>
</dbReference>
<keyword evidence="6" id="KW-0234">DNA repair</keyword>
<dbReference type="PANTHER" id="PTHR11361:SF34">
    <property type="entry name" value="DNA MISMATCH REPAIR PROTEIN MSH1, MITOCHONDRIAL"/>
    <property type="match status" value="1"/>
</dbReference>
<dbReference type="Gene3D" id="6.10.140.430">
    <property type="match status" value="1"/>
</dbReference>
<dbReference type="GO" id="GO:0005524">
    <property type="term" value="F:ATP binding"/>
    <property type="evidence" value="ECO:0007669"/>
    <property type="project" value="UniProtKB-KW"/>
</dbReference>
<dbReference type="SUPFAM" id="SSF53150">
    <property type="entry name" value="DNA repair protein MutS, domain II"/>
    <property type="match status" value="1"/>
</dbReference>
<evidence type="ECO:0000313" key="8">
    <source>
        <dbReference type="EMBL" id="KKM88629.1"/>
    </source>
</evidence>
<evidence type="ECO:0000259" key="7">
    <source>
        <dbReference type="PROSITE" id="PS00486"/>
    </source>
</evidence>
<dbReference type="InterPro" id="IPR007696">
    <property type="entry name" value="DNA_mismatch_repair_MutS_core"/>
</dbReference>
<dbReference type="Pfam" id="PF00488">
    <property type="entry name" value="MutS_V"/>
    <property type="match status" value="1"/>
</dbReference>
<dbReference type="HAMAP" id="MF_00096">
    <property type="entry name" value="MutS"/>
    <property type="match status" value="1"/>
</dbReference>
<keyword evidence="3" id="KW-0227">DNA damage</keyword>
<dbReference type="PROSITE" id="PS00486">
    <property type="entry name" value="DNA_MISMATCH_REPAIR_2"/>
    <property type="match status" value="1"/>
</dbReference>
<dbReference type="PANTHER" id="PTHR11361">
    <property type="entry name" value="DNA MISMATCH REPAIR PROTEIN MUTS FAMILY MEMBER"/>
    <property type="match status" value="1"/>
</dbReference>
<dbReference type="NCBIfam" id="NF003810">
    <property type="entry name" value="PRK05399.1"/>
    <property type="match status" value="1"/>
</dbReference>
<dbReference type="InterPro" id="IPR027417">
    <property type="entry name" value="P-loop_NTPase"/>
</dbReference>
<gene>
    <name evidence="8" type="ORF">LCGC14_1256840</name>
</gene>
<dbReference type="Pfam" id="PF05190">
    <property type="entry name" value="MutS_IV"/>
    <property type="match status" value="1"/>
</dbReference>
<comment type="caution">
    <text evidence="8">The sequence shown here is derived from an EMBL/GenBank/DDBJ whole genome shotgun (WGS) entry which is preliminary data.</text>
</comment>
<dbReference type="Pfam" id="PF05188">
    <property type="entry name" value="MutS_II"/>
    <property type="match status" value="1"/>
</dbReference>
<dbReference type="CDD" id="cd03284">
    <property type="entry name" value="ABC_MutS1"/>
    <property type="match status" value="1"/>
</dbReference>
<protein>
    <recommendedName>
        <fullName evidence="7">DNA mismatch repair proteins mutS family domain-containing protein</fullName>
    </recommendedName>
</protein>
<dbReference type="GO" id="GO:0030983">
    <property type="term" value="F:mismatched DNA binding"/>
    <property type="evidence" value="ECO:0007669"/>
    <property type="project" value="InterPro"/>
</dbReference>
<dbReference type="InterPro" id="IPR007695">
    <property type="entry name" value="DNA_mismatch_repair_MutS-lik_N"/>
</dbReference>
<dbReference type="GO" id="GO:0140664">
    <property type="term" value="F:ATP-dependent DNA damage sensor activity"/>
    <property type="evidence" value="ECO:0007669"/>
    <property type="project" value="InterPro"/>
</dbReference>
<keyword evidence="2" id="KW-0547">Nucleotide-binding</keyword>
<proteinExistence type="inferred from homology"/>
<dbReference type="FunFam" id="1.10.1420.10:FF:000002">
    <property type="entry name" value="DNA mismatch repair protein MutS"/>
    <property type="match status" value="1"/>
</dbReference>
<dbReference type="GO" id="GO:0005829">
    <property type="term" value="C:cytosol"/>
    <property type="evidence" value="ECO:0007669"/>
    <property type="project" value="TreeGrafter"/>
</dbReference>
<dbReference type="InterPro" id="IPR000432">
    <property type="entry name" value="DNA_mismatch_repair_MutS_C"/>
</dbReference>
<keyword evidence="5" id="KW-0238">DNA-binding</keyword>
<dbReference type="InterPro" id="IPR007860">
    <property type="entry name" value="DNA_mmatch_repair_MutS_con_dom"/>
</dbReference>
<dbReference type="NCBIfam" id="TIGR01070">
    <property type="entry name" value="mutS1"/>
    <property type="match status" value="1"/>
</dbReference>
<evidence type="ECO:0000256" key="4">
    <source>
        <dbReference type="ARBA" id="ARBA00022840"/>
    </source>
</evidence>
<dbReference type="EMBL" id="LAZR01006933">
    <property type="protein sequence ID" value="KKM88629.1"/>
    <property type="molecule type" value="Genomic_DNA"/>
</dbReference>
<evidence type="ECO:0000256" key="6">
    <source>
        <dbReference type="ARBA" id="ARBA00023204"/>
    </source>
</evidence>
<dbReference type="Gene3D" id="3.40.50.300">
    <property type="entry name" value="P-loop containing nucleotide triphosphate hydrolases"/>
    <property type="match status" value="1"/>
</dbReference>
<dbReference type="AlphaFoldDB" id="A0A0F9L1S4"/>
<dbReference type="InterPro" id="IPR036187">
    <property type="entry name" value="DNA_mismatch_repair_MutS_sf"/>
</dbReference>
<organism evidence="8">
    <name type="scientific">marine sediment metagenome</name>
    <dbReference type="NCBI Taxonomy" id="412755"/>
    <lineage>
        <taxon>unclassified sequences</taxon>
        <taxon>metagenomes</taxon>
        <taxon>ecological metagenomes</taxon>
    </lineage>
</organism>
<dbReference type="Gene3D" id="1.10.1420.10">
    <property type="match status" value="2"/>
</dbReference>
<dbReference type="InterPro" id="IPR017261">
    <property type="entry name" value="DNA_mismatch_repair_MutS/MSH"/>
</dbReference>
<evidence type="ECO:0000256" key="2">
    <source>
        <dbReference type="ARBA" id="ARBA00022741"/>
    </source>
</evidence>
<dbReference type="InterPro" id="IPR016151">
    <property type="entry name" value="DNA_mismatch_repair_MutS_N"/>
</dbReference>
<dbReference type="SUPFAM" id="SSF52540">
    <property type="entry name" value="P-loop containing nucleoside triphosphate hydrolases"/>
    <property type="match status" value="1"/>
</dbReference>
<accession>A0A0F9L1S4</accession>
<dbReference type="InterPro" id="IPR007861">
    <property type="entry name" value="DNA_mismatch_repair_MutS_clamp"/>
</dbReference>
<dbReference type="SUPFAM" id="SSF55271">
    <property type="entry name" value="DNA repair protein MutS, domain I"/>
    <property type="match status" value="1"/>
</dbReference>
<dbReference type="Gene3D" id="3.30.420.110">
    <property type="entry name" value="MutS, connector domain"/>
    <property type="match status" value="1"/>
</dbReference>
<name>A0A0F9L1S4_9ZZZZ</name>
<sequence length="856" mass="96143">MPMSKIKNHTPMMQQYLRIKAEYPDYLLFYRMGDFYELFFDDAHKAAELLDITLTARGNSNGEPISMAGVPYHAADNYLSRLIKLGESVAICEQVGDPATSKGPVERQVVRVLTPGTLTEEALLDSRQENLLLAVSEYKGRYGLAYAEISSGRFVVTEVESYTAVLAELSRLQPAEILLSDTQLDLFKLYEKRIRPLPEWHFEFKAAKARLCEQFKTTDLKGFGCDELLLAICAAGCLVNYAQETHRTALPHLRHLSVESSHDAIQLDPQSRKNLELERNLSGGTENTLISVLDDTKTPMGSRLLRRWLMRPIRNHQQLTLRQHAIADLIDAQHYAKCHELLSSLGDIERILSRMALRSARPRDFMHLRRLLEMLPLLHKLLESRHSQRLRQLDRHLGNFSELLALLQSAIIDEPPVLIRDGGVIKEAYNSELDHLRDMHANASGFLDRLEQEERKRTGVNTLKVGYNKVHGYFIEMSRAHNITLPDEYVRRQTLKNAERYITPELKTFEEQVLSANEKALALEKSLYDNLFDLVSPELPALSQCAAAVAELDVLSNLAERAETLDYVAPEFHNTSGLIIEAGRHPVVEAIQTQTFFANDLNVTDEQTMLIITGPNMGGKSTYMRQNALIVLLAHIGSYVPAKQAKIGLVDQIFTRIGASDDLASGRSTFMVEMNEAANILNNATQHSLVLMDEVGRGTSTFDGLALAWSCAEKLVTDIGAYTLFATHYFEMTQLPELHSKAKNVHLDAIEYGEKIVFLHQLKEGAASQSYGLQVAQLAGVPADVIKAAKLKLHQLEQTKKQAEPGESKGNSQADFFVKTEKSAVELRLHKIQPDELSPKQALDLVYELTQLAKDV</sequence>
<dbReference type="SMART" id="SM00534">
    <property type="entry name" value="MUTSac"/>
    <property type="match status" value="1"/>
</dbReference>
<dbReference type="InterPro" id="IPR045076">
    <property type="entry name" value="MutS"/>
</dbReference>
<dbReference type="Pfam" id="PF01624">
    <property type="entry name" value="MutS_I"/>
    <property type="match status" value="1"/>
</dbReference>
<dbReference type="SUPFAM" id="SSF48334">
    <property type="entry name" value="DNA repair protein MutS, domain III"/>
    <property type="match status" value="1"/>
</dbReference>